<sequence>MAQKYILLSVLWIAVAIVGIVSESVTPTPNIPEAESPNTAEPPPESSTTPAPPKPAPCDSRPCFDGTTCNNYGPDNFTCSCLAGDAYDYMSQTCMKAKIFPGVLTVPGITYTEDMSNQKSKAFLKAAEDIAIELERFFDGTQGYSGSRVLEINKGVARKDIVVASVENIYEANSEVTSSDVTKVMTAASKCTGCLLKDSEFTARNLCDENACDAFTTNCTSSDGSFTCPCLEGFIRTTYSDRICIACPSGSQATDSGCDNCSFGYSGFNCGDNWQLLLVIIGSVLGGLLLICLILLPVVALKSPKKSSKKKKDADIGKPYITHSSAKSPLANSNQANSQAVSLNGSADAFANGGVPRIPRATTNSPWDSRTNLEMIPSHSRQNLISEGRNSRPFDDQDDISPYGLSRQNSQYSQRPQSNPYGQPRAQFNPYAKSQGHSNPYYMRDSGR</sequence>
<dbReference type="Proteomes" id="UP001501940">
    <property type="component" value="Chromosome 18"/>
</dbReference>
<proteinExistence type="predicted"/>
<evidence type="ECO:0000259" key="13">
    <source>
        <dbReference type="PROSITE" id="PS50024"/>
    </source>
</evidence>
<dbReference type="GeneID" id="111573921"/>
<feature type="region of interest" description="Disordered" evidence="10">
    <location>
        <begin position="352"/>
        <end position="448"/>
    </location>
</feature>
<evidence type="ECO:0000256" key="10">
    <source>
        <dbReference type="SAM" id="MobiDB-lite"/>
    </source>
</evidence>
<dbReference type="SMART" id="SM00200">
    <property type="entry name" value="SEA"/>
    <property type="match status" value="1"/>
</dbReference>
<comment type="caution">
    <text evidence="9">Lacks conserved residue(s) required for the propagation of feature annotation.</text>
</comment>
<accession>A0A3Q1CX89</accession>
<evidence type="ECO:0000313" key="15">
    <source>
        <dbReference type="Ensembl" id="ENSAOCP00000030428.2"/>
    </source>
</evidence>
<feature type="region of interest" description="Disordered" evidence="10">
    <location>
        <begin position="26"/>
        <end position="57"/>
    </location>
</feature>
<reference evidence="15" key="2">
    <citation type="submission" date="2025-08" db="UniProtKB">
        <authorList>
            <consortium name="Ensembl"/>
        </authorList>
    </citation>
    <scope>IDENTIFICATION</scope>
</reference>
<evidence type="ECO:0000256" key="8">
    <source>
        <dbReference type="ARBA" id="ARBA00023180"/>
    </source>
</evidence>
<dbReference type="PROSITE" id="PS50026">
    <property type="entry name" value="EGF_3"/>
    <property type="match status" value="1"/>
</dbReference>
<dbReference type="SUPFAM" id="SSF82671">
    <property type="entry name" value="SEA domain"/>
    <property type="match status" value="1"/>
</dbReference>
<evidence type="ECO:0000256" key="3">
    <source>
        <dbReference type="ARBA" id="ARBA00022536"/>
    </source>
</evidence>
<dbReference type="GeneTree" id="ENSGT00710000106813"/>
<feature type="compositionally biased region" description="Polar residues" evidence="10">
    <location>
        <begin position="361"/>
        <end position="372"/>
    </location>
</feature>
<feature type="chain" id="PRO_5043658008" description="EGF-like domain-containing protein" evidence="12">
    <location>
        <begin position="23"/>
        <end position="448"/>
    </location>
</feature>
<dbReference type="Pfam" id="PF01390">
    <property type="entry name" value="SEA"/>
    <property type="match status" value="1"/>
</dbReference>
<keyword evidence="11" id="KW-1133">Transmembrane helix</keyword>
<name>A0A3Q1CX89_AMPOC</name>
<keyword evidence="4 12" id="KW-0732">Signal</keyword>
<protein>
    <recommendedName>
        <fullName evidence="17">EGF-like domain-containing protein</fullName>
    </recommendedName>
</protein>
<evidence type="ECO:0000256" key="4">
    <source>
        <dbReference type="ARBA" id="ARBA00022729"/>
    </source>
</evidence>
<dbReference type="STRING" id="80972.ENSAOCP00000030428"/>
<evidence type="ECO:0000256" key="7">
    <source>
        <dbReference type="ARBA" id="ARBA00023157"/>
    </source>
</evidence>
<dbReference type="RefSeq" id="XP_023134057.2">
    <property type="nucleotide sequence ID" value="XM_023278289.3"/>
</dbReference>
<evidence type="ECO:0000256" key="11">
    <source>
        <dbReference type="SAM" id="Phobius"/>
    </source>
</evidence>
<keyword evidence="5" id="KW-0677">Repeat</keyword>
<dbReference type="Ensembl" id="ENSAOCT00000032316.2">
    <property type="protein sequence ID" value="ENSAOCP00000030428.2"/>
    <property type="gene ID" value="ENSAOCG00000021391.2"/>
</dbReference>
<dbReference type="PANTHER" id="PTHR24037:SF10">
    <property type="entry name" value="MUCIN-13"/>
    <property type="match status" value="1"/>
</dbReference>
<organism evidence="15 16">
    <name type="scientific">Amphiprion ocellaris</name>
    <name type="common">Clown anemonefish</name>
    <dbReference type="NCBI Taxonomy" id="80972"/>
    <lineage>
        <taxon>Eukaryota</taxon>
        <taxon>Metazoa</taxon>
        <taxon>Chordata</taxon>
        <taxon>Craniata</taxon>
        <taxon>Vertebrata</taxon>
        <taxon>Euteleostomi</taxon>
        <taxon>Actinopterygii</taxon>
        <taxon>Neopterygii</taxon>
        <taxon>Teleostei</taxon>
        <taxon>Neoteleostei</taxon>
        <taxon>Acanthomorphata</taxon>
        <taxon>Ovalentaria</taxon>
        <taxon>Pomacentridae</taxon>
        <taxon>Amphiprion</taxon>
    </lineage>
</organism>
<evidence type="ECO:0000256" key="9">
    <source>
        <dbReference type="PROSITE-ProRule" id="PRU00076"/>
    </source>
</evidence>
<comment type="subcellular location">
    <subcellularLocation>
        <location evidence="1">Cell membrane</location>
    </subcellularLocation>
</comment>
<keyword evidence="8" id="KW-0325">Glycoprotein</keyword>
<feature type="domain" description="SEA" evidence="13">
    <location>
        <begin position="96"/>
        <end position="213"/>
    </location>
</feature>
<evidence type="ECO:0000259" key="14">
    <source>
        <dbReference type="PROSITE" id="PS50026"/>
    </source>
</evidence>
<evidence type="ECO:0008006" key="17">
    <source>
        <dbReference type="Google" id="ProtNLM"/>
    </source>
</evidence>
<evidence type="ECO:0000256" key="2">
    <source>
        <dbReference type="ARBA" id="ARBA00022475"/>
    </source>
</evidence>
<evidence type="ECO:0000256" key="1">
    <source>
        <dbReference type="ARBA" id="ARBA00004236"/>
    </source>
</evidence>
<evidence type="ECO:0000313" key="16">
    <source>
        <dbReference type="Proteomes" id="UP001501940"/>
    </source>
</evidence>
<dbReference type="PROSITE" id="PS50024">
    <property type="entry name" value="SEA"/>
    <property type="match status" value="1"/>
</dbReference>
<dbReference type="CTD" id="799648"/>
<dbReference type="InterPro" id="IPR000742">
    <property type="entry name" value="EGF"/>
</dbReference>
<feature type="signal peptide" evidence="12">
    <location>
        <begin position="1"/>
        <end position="22"/>
    </location>
</feature>
<reference evidence="15 16" key="1">
    <citation type="submission" date="2022-01" db="EMBL/GenBank/DDBJ databases">
        <title>A chromosome-scale genome assembly of the false clownfish, Amphiprion ocellaris.</title>
        <authorList>
            <person name="Ryu T."/>
        </authorList>
    </citation>
    <scope>NUCLEOTIDE SEQUENCE [LARGE SCALE GENOMIC DNA]</scope>
</reference>
<feature type="compositionally biased region" description="Pro residues" evidence="10">
    <location>
        <begin position="40"/>
        <end position="56"/>
    </location>
</feature>
<dbReference type="InterPro" id="IPR000082">
    <property type="entry name" value="SEA_dom"/>
</dbReference>
<feature type="domain" description="EGF-like" evidence="14">
    <location>
        <begin position="54"/>
        <end position="95"/>
    </location>
</feature>
<keyword evidence="6 11" id="KW-0472">Membrane</keyword>
<feature type="compositionally biased region" description="Polar residues" evidence="10">
    <location>
        <begin position="406"/>
        <end position="421"/>
    </location>
</feature>
<evidence type="ECO:0000256" key="5">
    <source>
        <dbReference type="ARBA" id="ARBA00022737"/>
    </source>
</evidence>
<evidence type="ECO:0000256" key="12">
    <source>
        <dbReference type="SAM" id="SignalP"/>
    </source>
</evidence>
<dbReference type="GO" id="GO:0005886">
    <property type="term" value="C:plasma membrane"/>
    <property type="evidence" value="ECO:0007669"/>
    <property type="project" value="UniProtKB-SubCell"/>
</dbReference>
<dbReference type="AlphaFoldDB" id="A0A3Q1CX89"/>
<keyword evidence="16" id="KW-1185">Reference proteome</keyword>
<reference evidence="15" key="3">
    <citation type="submission" date="2025-09" db="UniProtKB">
        <authorList>
            <consortium name="Ensembl"/>
        </authorList>
    </citation>
    <scope>IDENTIFICATION</scope>
</reference>
<keyword evidence="7" id="KW-1015">Disulfide bond</keyword>
<dbReference type="PANTHER" id="PTHR24037">
    <property type="entry name" value="HEART DEVELOPMENT PROTEIN WITH EGF-LIKE DOMAINS 1"/>
    <property type="match status" value="1"/>
</dbReference>
<dbReference type="InterPro" id="IPR036364">
    <property type="entry name" value="SEA_dom_sf"/>
</dbReference>
<dbReference type="OMA" id="HKQCLIK"/>
<keyword evidence="3 9" id="KW-0245">EGF-like domain</keyword>
<keyword evidence="11" id="KW-0812">Transmembrane</keyword>
<keyword evidence="2" id="KW-1003">Cell membrane</keyword>
<dbReference type="KEGG" id="aoce:111573921"/>
<feature type="transmembrane region" description="Helical" evidence="11">
    <location>
        <begin position="276"/>
        <end position="301"/>
    </location>
</feature>
<evidence type="ECO:0000256" key="6">
    <source>
        <dbReference type="ARBA" id="ARBA00023136"/>
    </source>
</evidence>